<protein>
    <submittedName>
        <fullName evidence="2">tRNA (Cmo5U34)-methyltransferase</fullName>
    </submittedName>
</protein>
<name>A0A078M846_9BACL</name>
<dbReference type="AlphaFoldDB" id="A0A078M846"/>
<keyword evidence="2" id="KW-0489">Methyltransferase</keyword>
<dbReference type="GO" id="GO:0008168">
    <property type="term" value="F:methyltransferase activity"/>
    <property type="evidence" value="ECO:0007669"/>
    <property type="project" value="UniProtKB-KW"/>
</dbReference>
<sequence length="239" mass="26547">MFIEYGELSTLFYETTKPVGTELDGDITAYKEHLGATTGKILEAGVGTGRMLIPLLQAGFDVEGVDISSQMLSQCRKNLKAHQLTAPLYEQDLTQLALPTKYEAIIMPTGSFCLLPRNQALQILRAFKAQLVEGGALIIDSILPQDFTVGEVYQRTLPLAEQTGILFTSTSLEMDWVKQQTVALHRYEKLEQGTLVQTELSRFVLAWYGIEEMTMLLQAVGFTSVAHSINETLVTFYAN</sequence>
<keyword evidence="2" id="KW-0808">Transferase</keyword>
<dbReference type="Gene3D" id="2.20.25.110">
    <property type="entry name" value="S-adenosyl-L-methionine-dependent methyltransferases"/>
    <property type="match status" value="1"/>
</dbReference>
<dbReference type="Gene3D" id="3.40.50.150">
    <property type="entry name" value="Vaccinia Virus protein VP39"/>
    <property type="match status" value="1"/>
</dbReference>
<accession>A0A078M846</accession>
<dbReference type="PATRIC" id="fig|1461583.4.peg.1556"/>
<dbReference type="HOGENOM" id="CLU_069129_7_2_9"/>
<organism evidence="2">
    <name type="scientific">Metalysinibacillus saudimassiliensis</name>
    <dbReference type="NCBI Taxonomy" id="1461583"/>
    <lineage>
        <taxon>Bacteria</taxon>
        <taxon>Bacillati</taxon>
        <taxon>Bacillota</taxon>
        <taxon>Bacilli</taxon>
        <taxon>Bacillales</taxon>
        <taxon>Caryophanaceae</taxon>
        <taxon>Metalysinibacillus</taxon>
    </lineage>
</organism>
<gene>
    <name evidence="2" type="primary">cmoA_2</name>
    <name evidence="2" type="ORF">BN1050_01620</name>
</gene>
<proteinExistence type="predicted"/>
<dbReference type="SUPFAM" id="SSF53335">
    <property type="entry name" value="S-adenosyl-L-methionine-dependent methyltransferases"/>
    <property type="match status" value="1"/>
</dbReference>
<dbReference type="EMBL" id="LN483075">
    <property type="protein sequence ID" value="CEA03593.1"/>
    <property type="molecule type" value="Genomic_DNA"/>
</dbReference>
<dbReference type="CDD" id="cd02440">
    <property type="entry name" value="AdoMet_MTases"/>
    <property type="match status" value="1"/>
</dbReference>
<feature type="domain" description="Methyltransferase" evidence="1">
    <location>
        <begin position="41"/>
        <end position="135"/>
    </location>
</feature>
<evidence type="ECO:0000313" key="2">
    <source>
        <dbReference type="EMBL" id="CEA03593.1"/>
    </source>
</evidence>
<dbReference type="GO" id="GO:0032259">
    <property type="term" value="P:methylation"/>
    <property type="evidence" value="ECO:0007669"/>
    <property type="project" value="UniProtKB-KW"/>
</dbReference>
<reference evidence="2" key="1">
    <citation type="submission" date="2014-07" db="EMBL/GenBank/DDBJ databases">
        <authorList>
            <person name="Urmite Genomes Urmite Genomes"/>
        </authorList>
    </citation>
    <scope>NUCLEOTIDE SEQUENCE</scope>
    <source>
        <strain evidence="2">13S34_air</strain>
    </source>
</reference>
<dbReference type="InterPro" id="IPR041698">
    <property type="entry name" value="Methyltransf_25"/>
</dbReference>
<dbReference type="InterPro" id="IPR029063">
    <property type="entry name" value="SAM-dependent_MTases_sf"/>
</dbReference>
<dbReference type="Pfam" id="PF13649">
    <property type="entry name" value="Methyltransf_25"/>
    <property type="match status" value="1"/>
</dbReference>
<evidence type="ECO:0000259" key="1">
    <source>
        <dbReference type="Pfam" id="PF13649"/>
    </source>
</evidence>